<protein>
    <submittedName>
        <fullName evidence="3">DUF2206 domain-containing protein</fullName>
    </submittedName>
</protein>
<evidence type="ECO:0000256" key="2">
    <source>
        <dbReference type="SAM" id="Phobius"/>
    </source>
</evidence>
<dbReference type="Proteomes" id="UP001596413">
    <property type="component" value="Unassembled WGS sequence"/>
</dbReference>
<gene>
    <name evidence="3" type="ORF">ACFQLX_07670</name>
</gene>
<name>A0ABW2GB86_9ACTN</name>
<reference evidence="4" key="1">
    <citation type="journal article" date="2019" name="Int. J. Syst. Evol. Microbiol.">
        <title>The Global Catalogue of Microorganisms (GCM) 10K type strain sequencing project: providing services to taxonomists for standard genome sequencing and annotation.</title>
        <authorList>
            <consortium name="The Broad Institute Genomics Platform"/>
            <consortium name="The Broad Institute Genome Sequencing Center for Infectious Disease"/>
            <person name="Wu L."/>
            <person name="Ma J."/>
        </authorList>
    </citation>
    <scope>NUCLEOTIDE SEQUENCE [LARGE SCALE GENOMIC DNA]</scope>
    <source>
        <strain evidence="4">CGMCC 1.13681</strain>
    </source>
</reference>
<feature type="transmembrane region" description="Helical" evidence="2">
    <location>
        <begin position="39"/>
        <end position="58"/>
    </location>
</feature>
<feature type="transmembrane region" description="Helical" evidence="2">
    <location>
        <begin position="192"/>
        <end position="211"/>
    </location>
</feature>
<dbReference type="Pfam" id="PF09971">
    <property type="entry name" value="DUF2206"/>
    <property type="match status" value="1"/>
</dbReference>
<feature type="transmembrane region" description="Helical" evidence="2">
    <location>
        <begin position="99"/>
        <end position="116"/>
    </location>
</feature>
<evidence type="ECO:0000313" key="3">
    <source>
        <dbReference type="EMBL" id="MFC7218045.1"/>
    </source>
</evidence>
<keyword evidence="4" id="KW-1185">Reference proteome</keyword>
<feature type="transmembrane region" description="Helical" evidence="2">
    <location>
        <begin position="561"/>
        <end position="577"/>
    </location>
</feature>
<accession>A0ABW2GB86</accession>
<feature type="transmembrane region" description="Helical" evidence="2">
    <location>
        <begin position="589"/>
        <end position="609"/>
    </location>
</feature>
<feature type="transmembrane region" description="Helical" evidence="2">
    <location>
        <begin position="266"/>
        <end position="283"/>
    </location>
</feature>
<keyword evidence="2" id="KW-0812">Transmembrane</keyword>
<evidence type="ECO:0000256" key="1">
    <source>
        <dbReference type="SAM" id="MobiDB-lite"/>
    </source>
</evidence>
<comment type="caution">
    <text evidence="3">The sequence shown here is derived from an EMBL/GenBank/DDBJ whole genome shotgun (WGS) entry which is preliminary data.</text>
</comment>
<sequence length="764" mass="82651">MSRPSVLAGRNAVLAGTALACLAEMPDGMPWAPRTAAGLWLLFVAPTLIWRGTAAKVVASRTGSLLLALGFTVLTAILVALAVNTLLPLGGIERPLTRVSLAGAQAMVLIVLGALLPEEERPPTGGGRGRPPGLVPVLSLGALALTLSVAGPVRLNNGLGGGVSTVAFLLVAALLVLLIAKRRQYPAGVVETGLYAAAAALLLLTSLRGWHITGHDVQREYEYFRLTLGGDYWDIAKFPDPYNACLSITLLPVSVVKLTAIPEIHVFKVVLPLLFAFTPVLVHRSVRNIAPPLVALLAAAYFMIFPTFFTDMVFLGRQEIAFLLFGCAMLVFTDSVRPIRGRRIAFTALIAATALAHYSTIYVVVATLGITWVVDLLWRGVTPQARARARRRFRTRSFISWWMVVIPAVAALGWAGPVTHTGGQLGKTLGAVVTDVLGPGQGQGGSSDTSYSLFGGEKASPEERLGDFRRESLELTKRERAEGIYLPLKAVERYHPQVATQPDLPLTAAGRALELAGVSVSGLNTLLRQGAALLLQVLVLVGFAVTAFARRKAFHPLRDQITLTIGALSVLMLLTVLPQLSVDYGVLRAFQQGMFVFAPFMAAGTLWLLRWAARRSVPLVCALVAGLLLDLSGTVPKALGGYPAQLQLDNAGMYYDVYYPHAAERQAAFWLEQQSSRHGRDGALQTDRYSYARLQTLIEGYAQPDIYPTLLRSDSYVLLGTTTVRRGDVTIFYRGDLITYRYPVELLKKTKNRIYSSEGAAIYR</sequence>
<feature type="transmembrane region" description="Helical" evidence="2">
    <location>
        <begin position="161"/>
        <end position="180"/>
    </location>
</feature>
<feature type="transmembrane region" description="Helical" evidence="2">
    <location>
        <begin position="530"/>
        <end position="549"/>
    </location>
</feature>
<proteinExistence type="predicted"/>
<feature type="transmembrane region" description="Helical" evidence="2">
    <location>
        <begin position="65"/>
        <end position="87"/>
    </location>
</feature>
<dbReference type="PROSITE" id="PS51257">
    <property type="entry name" value="PROKAR_LIPOPROTEIN"/>
    <property type="match status" value="1"/>
</dbReference>
<feature type="transmembrane region" description="Helical" evidence="2">
    <location>
        <begin position="345"/>
        <end position="378"/>
    </location>
</feature>
<feature type="transmembrane region" description="Helical" evidence="2">
    <location>
        <begin position="289"/>
        <end position="309"/>
    </location>
</feature>
<evidence type="ECO:0000313" key="4">
    <source>
        <dbReference type="Proteomes" id="UP001596413"/>
    </source>
</evidence>
<dbReference type="EMBL" id="JBHSZO010000008">
    <property type="protein sequence ID" value="MFC7218045.1"/>
    <property type="molecule type" value="Genomic_DNA"/>
</dbReference>
<feature type="transmembrane region" description="Helical" evidence="2">
    <location>
        <begin position="137"/>
        <end position="155"/>
    </location>
</feature>
<keyword evidence="2" id="KW-0472">Membrane</keyword>
<feature type="transmembrane region" description="Helical" evidence="2">
    <location>
        <begin position="398"/>
        <end position="416"/>
    </location>
</feature>
<keyword evidence="2" id="KW-1133">Transmembrane helix</keyword>
<organism evidence="3 4">
    <name type="scientific">Streptomyces polyrhachis</name>
    <dbReference type="NCBI Taxonomy" id="1282885"/>
    <lineage>
        <taxon>Bacteria</taxon>
        <taxon>Bacillati</taxon>
        <taxon>Actinomycetota</taxon>
        <taxon>Actinomycetes</taxon>
        <taxon>Kitasatosporales</taxon>
        <taxon>Streptomycetaceae</taxon>
        <taxon>Streptomyces</taxon>
    </lineage>
</organism>
<dbReference type="RefSeq" id="WP_386413300.1">
    <property type="nucleotide sequence ID" value="NZ_JBHSZO010000008.1"/>
</dbReference>
<feature type="region of interest" description="Disordered" evidence="1">
    <location>
        <begin position="440"/>
        <end position="459"/>
    </location>
</feature>
<dbReference type="InterPro" id="IPR018701">
    <property type="entry name" value="DUF2206_membrane"/>
</dbReference>